<sequence>MLSTEQGPSTDIDFHLQAACNAFYANLRVLCDKTVSLQHRLRYFDAVASPVACYAAGHRKKFREDLRKLDVTFRRLLRCVVGGDLHLLGIHLKQQCRNCTAGLEPGSVRWLPALDGGKLHLQLQTMVEAEEQRLERLAEQRREALARLQFQERQRDLAVSDALLAAEGAGAAAQRAGEARRTAERAACLAIAEEVSCLAESLQICVLNDEPEDATLEDVSDRCLVAAERTKATAWGPELRRLSGELAGSTSRLAPQGTLPALAEASAQLAAVATGLRQEPGVGVSLPSTEPPPPPQGPMTATPATYAQLLRQVDQLQGALAREKLISSSLKAEIEATRALRGTGLLIS</sequence>
<reference evidence="3" key="1">
    <citation type="submission" date="2021-02" db="EMBL/GenBank/DDBJ databases">
        <authorList>
            <person name="Dougan E. K."/>
            <person name="Rhodes N."/>
            <person name="Thang M."/>
            <person name="Chan C."/>
        </authorList>
    </citation>
    <scope>NUCLEOTIDE SEQUENCE</scope>
</reference>
<dbReference type="AlphaFoldDB" id="A0A812ML61"/>
<evidence type="ECO:0000313" key="4">
    <source>
        <dbReference type="Proteomes" id="UP000604046"/>
    </source>
</evidence>
<keyword evidence="4" id="KW-1185">Reference proteome</keyword>
<name>A0A812ML61_9DINO</name>
<dbReference type="EMBL" id="CAJNDS010001702">
    <property type="protein sequence ID" value="CAE7273372.1"/>
    <property type="molecule type" value="Genomic_DNA"/>
</dbReference>
<feature type="region of interest" description="Disordered" evidence="2">
    <location>
        <begin position="281"/>
        <end position="302"/>
    </location>
</feature>
<feature type="coiled-coil region" evidence="1">
    <location>
        <begin position="120"/>
        <end position="154"/>
    </location>
</feature>
<gene>
    <name evidence="3" type="ORF">SNAT2548_LOCUS14503</name>
</gene>
<comment type="caution">
    <text evidence="3">The sequence shown here is derived from an EMBL/GenBank/DDBJ whole genome shotgun (WGS) entry which is preliminary data.</text>
</comment>
<protein>
    <submittedName>
        <fullName evidence="3">Uncharacterized protein</fullName>
    </submittedName>
</protein>
<evidence type="ECO:0000256" key="1">
    <source>
        <dbReference type="SAM" id="Coils"/>
    </source>
</evidence>
<evidence type="ECO:0000256" key="2">
    <source>
        <dbReference type="SAM" id="MobiDB-lite"/>
    </source>
</evidence>
<dbReference type="Proteomes" id="UP000604046">
    <property type="component" value="Unassembled WGS sequence"/>
</dbReference>
<accession>A0A812ML61</accession>
<keyword evidence="1" id="KW-0175">Coiled coil</keyword>
<proteinExistence type="predicted"/>
<evidence type="ECO:0000313" key="3">
    <source>
        <dbReference type="EMBL" id="CAE7273372.1"/>
    </source>
</evidence>
<organism evidence="3 4">
    <name type="scientific">Symbiodinium natans</name>
    <dbReference type="NCBI Taxonomy" id="878477"/>
    <lineage>
        <taxon>Eukaryota</taxon>
        <taxon>Sar</taxon>
        <taxon>Alveolata</taxon>
        <taxon>Dinophyceae</taxon>
        <taxon>Suessiales</taxon>
        <taxon>Symbiodiniaceae</taxon>
        <taxon>Symbiodinium</taxon>
    </lineage>
</organism>
<dbReference type="OrthoDB" id="447595at2759"/>